<comment type="caution">
    <text evidence="5">The sequence shown here is derived from an EMBL/GenBank/DDBJ whole genome shotgun (WGS) entry which is preliminary data.</text>
</comment>
<reference evidence="5 6" key="1">
    <citation type="journal article" date="2014" name="Int. J. Syst. Evol. Microbiol.">
        <title>Complete genome sequence of Corynebacterium casei LMG S-19264T (=DSM 44701T), isolated from a smear-ripened cheese.</title>
        <authorList>
            <consortium name="US DOE Joint Genome Institute (JGI-PGF)"/>
            <person name="Walter F."/>
            <person name="Albersmeier A."/>
            <person name="Kalinowski J."/>
            <person name="Ruckert C."/>
        </authorList>
    </citation>
    <scope>NUCLEOTIDE SEQUENCE [LARGE SCALE GENOMIC DNA]</scope>
    <source>
        <strain evidence="5 6">CGMCC 1.16330</strain>
    </source>
</reference>
<dbReference type="Proteomes" id="UP000597507">
    <property type="component" value="Unassembled WGS sequence"/>
</dbReference>
<keyword evidence="3" id="KW-0378">Hydrolase</keyword>
<dbReference type="InterPro" id="IPR051201">
    <property type="entry name" value="Chloro_Bact_Ser_Proteases"/>
</dbReference>
<keyword evidence="2 5" id="KW-0645">Protease</keyword>
<proteinExistence type="inferred from homology"/>
<comment type="similarity">
    <text evidence="1">Belongs to the peptidase S1C family.</text>
</comment>
<dbReference type="InterPro" id="IPR009003">
    <property type="entry name" value="Peptidase_S1_PA"/>
</dbReference>
<dbReference type="SMART" id="SM00228">
    <property type="entry name" value="PDZ"/>
    <property type="match status" value="1"/>
</dbReference>
<protein>
    <submittedName>
        <fullName evidence="5">Serine protease</fullName>
    </submittedName>
</protein>
<evidence type="ECO:0000256" key="3">
    <source>
        <dbReference type="ARBA" id="ARBA00022801"/>
    </source>
</evidence>
<gene>
    <name evidence="5" type="ORF">GCM10010964_25380</name>
</gene>
<dbReference type="Gene3D" id="2.30.42.10">
    <property type="match status" value="1"/>
</dbReference>
<dbReference type="GO" id="GO:0004252">
    <property type="term" value="F:serine-type endopeptidase activity"/>
    <property type="evidence" value="ECO:0007669"/>
    <property type="project" value="InterPro"/>
</dbReference>
<dbReference type="Pfam" id="PF13365">
    <property type="entry name" value="Trypsin_2"/>
    <property type="match status" value="1"/>
</dbReference>
<dbReference type="Gene3D" id="2.40.10.10">
    <property type="entry name" value="Trypsin-like serine proteases"/>
    <property type="match status" value="2"/>
</dbReference>
<evidence type="ECO:0000256" key="2">
    <source>
        <dbReference type="ARBA" id="ARBA00022670"/>
    </source>
</evidence>
<name>A0A8J2ZCG9_9PROT</name>
<dbReference type="SUPFAM" id="SSF50494">
    <property type="entry name" value="Trypsin-like serine proteases"/>
    <property type="match status" value="1"/>
</dbReference>
<dbReference type="PANTHER" id="PTHR43343">
    <property type="entry name" value="PEPTIDASE S12"/>
    <property type="match status" value="1"/>
</dbReference>
<dbReference type="RefSeq" id="WP_188900705.1">
    <property type="nucleotide sequence ID" value="NZ_BMKS01000006.1"/>
</dbReference>
<evidence type="ECO:0000259" key="4">
    <source>
        <dbReference type="PROSITE" id="PS50106"/>
    </source>
</evidence>
<sequence length="301" mass="30687">MTDPFAALSDRVAAPVEAAGPRLVAVHGSDRRPSSSGILWFPGLVVTAAGTLEREDDLAVTLADGRRLPAVLAGRDVGTDIALLRVQGAGEGFDAPGPGAGQDGVRVGQLLLAVGRAEEGPIATLGTAAMVGGPWHSPRGGRIDRRIRLDLALDRAAEGGAVLDGAGRVLGMAVLGARRRGTLVIPSATIARAVAAFEARGRLSRGYLGLAMQPLRMGRGLDAAHGLIVVGLDPGGPAERAGVRLGDVIVAWDGVPLAGGGVREVLERLDPDSVGRRVALGLLRGGDPTRVAMTIGERPSA</sequence>
<dbReference type="PROSITE" id="PS50106">
    <property type="entry name" value="PDZ"/>
    <property type="match status" value="1"/>
</dbReference>
<evidence type="ECO:0000313" key="6">
    <source>
        <dbReference type="Proteomes" id="UP000597507"/>
    </source>
</evidence>
<dbReference type="InterPro" id="IPR001940">
    <property type="entry name" value="Peptidase_S1C"/>
</dbReference>
<dbReference type="PRINTS" id="PR00834">
    <property type="entry name" value="PROTEASES2C"/>
</dbReference>
<dbReference type="EMBL" id="BMKS01000006">
    <property type="protein sequence ID" value="GGG36422.1"/>
    <property type="molecule type" value="Genomic_DNA"/>
</dbReference>
<dbReference type="Pfam" id="PF13180">
    <property type="entry name" value="PDZ_2"/>
    <property type="match status" value="1"/>
</dbReference>
<organism evidence="5 6">
    <name type="scientific">Caldovatus sediminis</name>
    <dbReference type="NCBI Taxonomy" id="2041189"/>
    <lineage>
        <taxon>Bacteria</taxon>
        <taxon>Pseudomonadati</taxon>
        <taxon>Pseudomonadota</taxon>
        <taxon>Alphaproteobacteria</taxon>
        <taxon>Acetobacterales</taxon>
        <taxon>Roseomonadaceae</taxon>
        <taxon>Caldovatus</taxon>
    </lineage>
</organism>
<dbReference type="PANTHER" id="PTHR43343:SF3">
    <property type="entry name" value="PROTEASE DO-LIKE 8, CHLOROPLASTIC"/>
    <property type="match status" value="1"/>
</dbReference>
<dbReference type="InterPro" id="IPR001478">
    <property type="entry name" value="PDZ"/>
</dbReference>
<dbReference type="GO" id="GO:0006508">
    <property type="term" value="P:proteolysis"/>
    <property type="evidence" value="ECO:0007669"/>
    <property type="project" value="UniProtKB-KW"/>
</dbReference>
<evidence type="ECO:0000256" key="1">
    <source>
        <dbReference type="ARBA" id="ARBA00010541"/>
    </source>
</evidence>
<feature type="domain" description="PDZ" evidence="4">
    <location>
        <begin position="202"/>
        <end position="269"/>
    </location>
</feature>
<dbReference type="InterPro" id="IPR043504">
    <property type="entry name" value="Peptidase_S1_PA_chymotrypsin"/>
</dbReference>
<dbReference type="SUPFAM" id="SSF50156">
    <property type="entry name" value="PDZ domain-like"/>
    <property type="match status" value="1"/>
</dbReference>
<dbReference type="InterPro" id="IPR036034">
    <property type="entry name" value="PDZ_sf"/>
</dbReference>
<dbReference type="AlphaFoldDB" id="A0A8J2ZCG9"/>
<evidence type="ECO:0000313" key="5">
    <source>
        <dbReference type="EMBL" id="GGG36422.1"/>
    </source>
</evidence>
<accession>A0A8J2ZCG9</accession>
<keyword evidence="6" id="KW-1185">Reference proteome</keyword>